<proteinExistence type="predicted"/>
<feature type="domain" description="Retrovirus-related Pol polyprotein from transposon TNT 1-94-like beta-barrel" evidence="2">
    <location>
        <begin position="94"/>
        <end position="168"/>
    </location>
</feature>
<evidence type="ECO:0000313" key="4">
    <source>
        <dbReference type="Proteomes" id="UP000233551"/>
    </source>
</evidence>
<organism evidence="3 4">
    <name type="scientific">Punica granatum</name>
    <name type="common">Pomegranate</name>
    <dbReference type="NCBI Taxonomy" id="22663"/>
    <lineage>
        <taxon>Eukaryota</taxon>
        <taxon>Viridiplantae</taxon>
        <taxon>Streptophyta</taxon>
        <taxon>Embryophyta</taxon>
        <taxon>Tracheophyta</taxon>
        <taxon>Spermatophyta</taxon>
        <taxon>Magnoliopsida</taxon>
        <taxon>eudicotyledons</taxon>
        <taxon>Gunneridae</taxon>
        <taxon>Pentapetalae</taxon>
        <taxon>rosids</taxon>
        <taxon>malvids</taxon>
        <taxon>Myrtales</taxon>
        <taxon>Lythraceae</taxon>
        <taxon>Punica</taxon>
    </lineage>
</organism>
<evidence type="ECO:0000313" key="3">
    <source>
        <dbReference type="EMBL" id="PKI33202.1"/>
    </source>
</evidence>
<dbReference type="Pfam" id="PF22936">
    <property type="entry name" value="Pol_BBD"/>
    <property type="match status" value="1"/>
</dbReference>
<dbReference type="Proteomes" id="UP000233551">
    <property type="component" value="Unassembled WGS sequence"/>
</dbReference>
<dbReference type="AlphaFoldDB" id="A0A2I0HNA6"/>
<dbReference type="EMBL" id="PGOL01006877">
    <property type="protein sequence ID" value="PKI33202.1"/>
    <property type="molecule type" value="Genomic_DNA"/>
</dbReference>
<comment type="caution">
    <text evidence="3">The sequence shown here is derived from an EMBL/GenBank/DDBJ whole genome shotgun (WGS) entry which is preliminary data.</text>
</comment>
<gene>
    <name evidence="3" type="ORF">CRG98_046406</name>
</gene>
<sequence length="295" mass="33329">MKDEEWDELDEKAVFTIHLCLADEVIFNAEALKLDEVTYALFSEELRRKASFENSKNALVTENKGRSHNREQKGCSKSRGKSKSQSKVKCYHCASYHYTPRREFFTAYKAGDLGSVKMGNQSVVKIVGIGDIIVQISVGCTMTLKDVSHIWELRFNLMSSTVLDGEGYSQPLVPLSCTCRRNKGHNWTTNPRRAFLSGMEMRSMATDYGIRRKEKSSKVGIRKVVRSRHVVFHEQETLEEEKPIQASNGVRDVASIPIPQEDATGETNPHEVKLKDDEKPATIMDGRVEPNNEGV</sequence>
<accession>A0A2I0HNA6</accession>
<evidence type="ECO:0000256" key="1">
    <source>
        <dbReference type="SAM" id="MobiDB-lite"/>
    </source>
</evidence>
<dbReference type="InterPro" id="IPR054722">
    <property type="entry name" value="PolX-like_BBD"/>
</dbReference>
<feature type="compositionally biased region" description="Basic and acidic residues" evidence="1">
    <location>
        <begin position="63"/>
        <end position="74"/>
    </location>
</feature>
<name>A0A2I0HNA6_PUNGR</name>
<reference evidence="3 4" key="1">
    <citation type="submission" date="2017-11" db="EMBL/GenBank/DDBJ databases">
        <title>De-novo sequencing of pomegranate (Punica granatum L.) genome.</title>
        <authorList>
            <person name="Akparov Z."/>
            <person name="Amiraslanov A."/>
            <person name="Hajiyeva S."/>
            <person name="Abbasov M."/>
            <person name="Kaur K."/>
            <person name="Hamwieh A."/>
            <person name="Solovyev V."/>
            <person name="Salamov A."/>
            <person name="Braich B."/>
            <person name="Kosarev P."/>
            <person name="Mahmoud A."/>
            <person name="Hajiyev E."/>
            <person name="Babayeva S."/>
            <person name="Izzatullayeva V."/>
            <person name="Mammadov A."/>
            <person name="Mammadov A."/>
            <person name="Sharifova S."/>
            <person name="Ojaghi J."/>
            <person name="Eynullazada K."/>
            <person name="Bayramov B."/>
            <person name="Abdulazimova A."/>
            <person name="Shahmuradov I."/>
        </authorList>
    </citation>
    <scope>NUCLEOTIDE SEQUENCE [LARGE SCALE GENOMIC DNA]</scope>
    <source>
        <strain evidence="4">cv. AG2017</strain>
        <tissue evidence="3">Leaf</tissue>
    </source>
</reference>
<evidence type="ECO:0000259" key="2">
    <source>
        <dbReference type="Pfam" id="PF22936"/>
    </source>
</evidence>
<feature type="region of interest" description="Disordered" evidence="1">
    <location>
        <begin position="58"/>
        <end position="82"/>
    </location>
</feature>
<keyword evidence="4" id="KW-1185">Reference proteome</keyword>
<feature type="compositionally biased region" description="Basic and acidic residues" evidence="1">
    <location>
        <begin position="268"/>
        <end position="295"/>
    </location>
</feature>
<feature type="region of interest" description="Disordered" evidence="1">
    <location>
        <begin position="256"/>
        <end position="295"/>
    </location>
</feature>
<protein>
    <recommendedName>
        <fullName evidence="2">Retrovirus-related Pol polyprotein from transposon TNT 1-94-like beta-barrel domain-containing protein</fullName>
    </recommendedName>
</protein>